<dbReference type="eggNOG" id="ENOG502Z9IH">
    <property type="taxonomic scope" value="Bacteria"/>
</dbReference>
<name>A4J989_DESRM</name>
<protein>
    <recommendedName>
        <fullName evidence="3">SLAP domain-containing protein</fullName>
    </recommendedName>
</protein>
<dbReference type="RefSeq" id="WP_011879430.1">
    <property type="nucleotide sequence ID" value="NC_009253.1"/>
</dbReference>
<evidence type="ECO:0008006" key="3">
    <source>
        <dbReference type="Google" id="ProtNLM"/>
    </source>
</evidence>
<dbReference type="EMBL" id="CP000612">
    <property type="protein sequence ID" value="ABO51642.1"/>
    <property type="molecule type" value="Genomic_DNA"/>
</dbReference>
<sequence length="262" mass="29930">MSIALNLSLHQDEIYKKRSDIELHLMQEEINNLPQITDGTVAIDSIYTVNWEDKIEIGFYLRNVTSHKICFTQTPLKILNPKGEVLASVTINLSDMGDIPAYSVRPWRFYLGKEDLTLDNSLKDLKIAFNSRNIPPYMLVIEDRLPEPLNEEQMRQFTTFLKKLPSVQEGSINIDTYSIEKNNDGSLTVAIVLRHRLAKPTVLSRFQFGIVDTNKSIVARAAFVIEQYILEPGMFLLRSFKFTPETIVNSDADINQCSIAFL</sequence>
<dbReference type="STRING" id="349161.Dred_3140"/>
<dbReference type="AlphaFoldDB" id="A4J989"/>
<dbReference type="InterPro" id="IPR030910">
    <property type="entry name" value="SLAP_dom"/>
</dbReference>
<accession>A4J989</accession>
<reference evidence="1 2" key="1">
    <citation type="submission" date="2007-03" db="EMBL/GenBank/DDBJ databases">
        <title>Complete sequence of Desulfotomaculum reducens MI-1.</title>
        <authorList>
            <consortium name="US DOE Joint Genome Institute"/>
            <person name="Copeland A."/>
            <person name="Lucas S."/>
            <person name="Lapidus A."/>
            <person name="Barry K."/>
            <person name="Detter J.C."/>
            <person name="Glavina del Rio T."/>
            <person name="Hammon N."/>
            <person name="Israni S."/>
            <person name="Dalin E."/>
            <person name="Tice H."/>
            <person name="Pitluck S."/>
            <person name="Sims D."/>
            <person name="Brettin T."/>
            <person name="Bruce D."/>
            <person name="Han C."/>
            <person name="Tapia R."/>
            <person name="Schmutz J."/>
            <person name="Larimer F."/>
            <person name="Land M."/>
            <person name="Hauser L."/>
            <person name="Kyrpides N."/>
            <person name="Kim E."/>
            <person name="Tebo B.M."/>
            <person name="Richardson P."/>
        </authorList>
    </citation>
    <scope>NUCLEOTIDE SEQUENCE [LARGE SCALE GENOMIC DNA]</scope>
    <source>
        <strain evidence="1 2">MI-1</strain>
    </source>
</reference>
<dbReference type="HOGENOM" id="CLU_078151_0_0_9"/>
<dbReference type="OrthoDB" id="1907642at2"/>
<evidence type="ECO:0000313" key="2">
    <source>
        <dbReference type="Proteomes" id="UP000001556"/>
    </source>
</evidence>
<evidence type="ECO:0000313" key="1">
    <source>
        <dbReference type="EMBL" id="ABO51642.1"/>
    </source>
</evidence>
<dbReference type="NCBIfam" id="TIGR04398">
    <property type="entry name" value="SLAP_DUP"/>
    <property type="match status" value="2"/>
</dbReference>
<proteinExistence type="predicted"/>
<dbReference type="KEGG" id="drm:Dred_3140"/>
<gene>
    <name evidence="1" type="ordered locus">Dred_3140</name>
</gene>
<dbReference type="Proteomes" id="UP000001556">
    <property type="component" value="Chromosome"/>
</dbReference>
<keyword evidence="2" id="KW-1185">Reference proteome</keyword>
<organism evidence="1 2">
    <name type="scientific">Desulforamulus reducens (strain ATCC BAA-1160 / DSM 100696 / MI-1)</name>
    <name type="common">Desulfotomaculum reducens</name>
    <dbReference type="NCBI Taxonomy" id="349161"/>
    <lineage>
        <taxon>Bacteria</taxon>
        <taxon>Bacillati</taxon>
        <taxon>Bacillota</taxon>
        <taxon>Clostridia</taxon>
        <taxon>Eubacteriales</taxon>
        <taxon>Peptococcaceae</taxon>
        <taxon>Desulforamulus</taxon>
    </lineage>
</organism>